<dbReference type="AlphaFoldDB" id="A0A8J2PD61"/>
<accession>A0A8J2PD61</accession>
<evidence type="ECO:0000259" key="2">
    <source>
        <dbReference type="PROSITE" id="PS50878"/>
    </source>
</evidence>
<proteinExistence type="predicted"/>
<name>A0A8J2PD61_9HEXA</name>
<dbReference type="EMBL" id="CAJVCH010532912">
    <property type="protein sequence ID" value="CAG7824457.1"/>
    <property type="molecule type" value="Genomic_DNA"/>
</dbReference>
<reference evidence="3" key="1">
    <citation type="submission" date="2021-06" db="EMBL/GenBank/DDBJ databases">
        <authorList>
            <person name="Hodson N. C."/>
            <person name="Mongue J. A."/>
            <person name="Jaron S. K."/>
        </authorList>
    </citation>
    <scope>NUCLEOTIDE SEQUENCE</scope>
</reference>
<keyword evidence="4" id="KW-1185">Reference proteome</keyword>
<protein>
    <recommendedName>
        <fullName evidence="2">Reverse transcriptase domain-containing protein</fullName>
    </recommendedName>
</protein>
<dbReference type="PANTHER" id="PTHR47027">
    <property type="entry name" value="REVERSE TRANSCRIPTASE DOMAIN-CONTAINING PROTEIN"/>
    <property type="match status" value="1"/>
</dbReference>
<dbReference type="InterPro" id="IPR000477">
    <property type="entry name" value="RT_dom"/>
</dbReference>
<gene>
    <name evidence="3" type="ORF">AFUS01_LOCUS34611</name>
</gene>
<dbReference type="OrthoDB" id="8196546at2759"/>
<evidence type="ECO:0000313" key="3">
    <source>
        <dbReference type="EMBL" id="CAG7824457.1"/>
    </source>
</evidence>
<feature type="region of interest" description="Disordered" evidence="1">
    <location>
        <begin position="122"/>
        <end position="151"/>
    </location>
</feature>
<dbReference type="PANTHER" id="PTHR47027:SF8">
    <property type="entry name" value="RIBONUCLEASE H"/>
    <property type="match status" value="1"/>
</dbReference>
<dbReference type="Pfam" id="PF00078">
    <property type="entry name" value="RVT_1"/>
    <property type="match status" value="1"/>
</dbReference>
<evidence type="ECO:0000256" key="1">
    <source>
        <dbReference type="SAM" id="MobiDB-lite"/>
    </source>
</evidence>
<evidence type="ECO:0000313" key="4">
    <source>
        <dbReference type="Proteomes" id="UP000708208"/>
    </source>
</evidence>
<organism evidence="3 4">
    <name type="scientific">Allacma fusca</name>
    <dbReference type="NCBI Taxonomy" id="39272"/>
    <lineage>
        <taxon>Eukaryota</taxon>
        <taxon>Metazoa</taxon>
        <taxon>Ecdysozoa</taxon>
        <taxon>Arthropoda</taxon>
        <taxon>Hexapoda</taxon>
        <taxon>Collembola</taxon>
        <taxon>Symphypleona</taxon>
        <taxon>Sminthuridae</taxon>
        <taxon>Allacma</taxon>
    </lineage>
</organism>
<dbReference type="Proteomes" id="UP000708208">
    <property type="component" value="Unassembled WGS sequence"/>
</dbReference>
<feature type="domain" description="Reverse transcriptase" evidence="2">
    <location>
        <begin position="1"/>
        <end position="79"/>
    </location>
</feature>
<comment type="caution">
    <text evidence="3">The sequence shown here is derived from an EMBL/GenBank/DDBJ whole genome shotgun (WGS) entry which is preliminary data.</text>
</comment>
<sequence length="164" mass="18231">MSNLCYADDTTLIASSVKYMTSFLKCLEEVSAKYGLLINKAKTKIMIVTVNQPENNSLEIQEIEGIEVVSQFVYLGSIVDNKGGSEAEIRHRVQITRSAMSSLKKIWSDTAVSKTLKIRLENASDPMDREKDQRVHPGGNRCPEKTVGSGTQQNPQILWACHKG</sequence>
<dbReference type="PROSITE" id="PS50878">
    <property type="entry name" value="RT_POL"/>
    <property type="match status" value="1"/>
</dbReference>
<feature type="compositionally biased region" description="Basic and acidic residues" evidence="1">
    <location>
        <begin position="122"/>
        <end position="135"/>
    </location>
</feature>